<evidence type="ECO:0000313" key="4">
    <source>
        <dbReference type="EMBL" id="MCZ4224466.1"/>
    </source>
</evidence>
<evidence type="ECO:0000256" key="2">
    <source>
        <dbReference type="SAM" id="SignalP"/>
    </source>
</evidence>
<dbReference type="Pfam" id="PF13884">
    <property type="entry name" value="Peptidase_S74"/>
    <property type="match status" value="1"/>
</dbReference>
<evidence type="ECO:0000259" key="3">
    <source>
        <dbReference type="PROSITE" id="PS51688"/>
    </source>
</evidence>
<accession>A0ABT4KZW0</accession>
<dbReference type="EMBL" id="JAPWGL010000003">
    <property type="protein sequence ID" value="MCZ4224466.1"/>
    <property type="molecule type" value="Genomic_DNA"/>
</dbReference>
<feature type="signal peptide" evidence="2">
    <location>
        <begin position="1"/>
        <end position="22"/>
    </location>
</feature>
<reference evidence="4" key="1">
    <citation type="submission" date="2022-12" db="EMBL/GenBank/DDBJ databases">
        <title>Genome sequence of SJ11.</title>
        <authorList>
            <person name="Woo H."/>
        </authorList>
    </citation>
    <scope>NUCLEOTIDE SEQUENCE</scope>
    <source>
        <strain evidence="4">SJ11</strain>
    </source>
</reference>
<dbReference type="Proteomes" id="UP001144341">
    <property type="component" value="Unassembled WGS sequence"/>
</dbReference>
<evidence type="ECO:0000313" key="5">
    <source>
        <dbReference type="Proteomes" id="UP001144341"/>
    </source>
</evidence>
<organism evidence="4 5">
    <name type="scientific">Pedobacter rhodius</name>
    <dbReference type="NCBI Taxonomy" id="3004098"/>
    <lineage>
        <taxon>Bacteria</taxon>
        <taxon>Pseudomonadati</taxon>
        <taxon>Bacteroidota</taxon>
        <taxon>Sphingobacteriia</taxon>
        <taxon>Sphingobacteriales</taxon>
        <taxon>Sphingobacteriaceae</taxon>
        <taxon>Pedobacter</taxon>
    </lineage>
</organism>
<feature type="chain" id="PRO_5047137128" evidence="2">
    <location>
        <begin position="23"/>
        <end position="139"/>
    </location>
</feature>
<feature type="coiled-coil region" evidence="1">
    <location>
        <begin position="109"/>
        <end position="136"/>
    </location>
</feature>
<proteinExistence type="predicted"/>
<keyword evidence="2" id="KW-0732">Signal</keyword>
<feature type="domain" description="Peptidase S74" evidence="3">
    <location>
        <begin position="1"/>
        <end position="130"/>
    </location>
</feature>
<comment type="caution">
    <text evidence="4">The sequence shown here is derived from an EMBL/GenBank/DDBJ whole genome shotgun (WGS) entry which is preliminary data.</text>
</comment>
<dbReference type="InterPro" id="IPR030392">
    <property type="entry name" value="S74_ICA"/>
</dbReference>
<keyword evidence="5" id="KW-1185">Reference proteome</keyword>
<keyword evidence="1" id="KW-0175">Coiled coil</keyword>
<evidence type="ECO:0000256" key="1">
    <source>
        <dbReference type="SAM" id="Coils"/>
    </source>
</evidence>
<dbReference type="RefSeq" id="WP_269416233.1">
    <property type="nucleotide sequence ID" value="NZ_JAPWGL010000003.1"/>
</dbReference>
<protein>
    <submittedName>
        <fullName evidence="4">Tail fiber domain-containing protein</fullName>
    </submittedName>
</protein>
<gene>
    <name evidence="4" type="ORF">O0931_14240</name>
</gene>
<name>A0ABT4KZW0_9SPHI</name>
<sequence>MKTSISMMFVVLFISTALKVSAQEVAQTNIQPLNNSVSLISQLQPVSFNYDAKWAQKLKISGKTQLGFVTADVQKVLPELVKITAKDYPTGKNASRTATLSKIDYESLIPLLVGSIKEQQQQIEQLRRELDSLKSRNTK</sequence>
<dbReference type="PROSITE" id="PS51688">
    <property type="entry name" value="ICA"/>
    <property type="match status" value="1"/>
</dbReference>